<keyword evidence="2" id="KW-1185">Reference proteome</keyword>
<keyword evidence="1" id="KW-1133">Transmembrane helix</keyword>
<feature type="transmembrane region" description="Helical" evidence="1">
    <location>
        <begin position="65"/>
        <end position="85"/>
    </location>
</feature>
<organism evidence="2 3">
    <name type="scientific">Steinernema glaseri</name>
    <dbReference type="NCBI Taxonomy" id="37863"/>
    <lineage>
        <taxon>Eukaryota</taxon>
        <taxon>Metazoa</taxon>
        <taxon>Ecdysozoa</taxon>
        <taxon>Nematoda</taxon>
        <taxon>Chromadorea</taxon>
        <taxon>Rhabditida</taxon>
        <taxon>Tylenchina</taxon>
        <taxon>Panagrolaimomorpha</taxon>
        <taxon>Strongyloidoidea</taxon>
        <taxon>Steinernematidae</taxon>
        <taxon>Steinernema</taxon>
    </lineage>
</organism>
<dbReference type="AlphaFoldDB" id="A0A1I7Y4W9"/>
<proteinExistence type="predicted"/>
<keyword evidence="1" id="KW-0472">Membrane</keyword>
<evidence type="ECO:0000256" key="1">
    <source>
        <dbReference type="SAM" id="Phobius"/>
    </source>
</evidence>
<evidence type="ECO:0000313" key="3">
    <source>
        <dbReference type="WBParaSite" id="L893_g12764.t1"/>
    </source>
</evidence>
<name>A0A1I7Y4W9_9BILA</name>
<accession>A0A1I7Y4W9</accession>
<dbReference type="Proteomes" id="UP000095287">
    <property type="component" value="Unplaced"/>
</dbReference>
<reference evidence="3" key="1">
    <citation type="submission" date="2016-11" db="UniProtKB">
        <authorList>
            <consortium name="WormBaseParasite"/>
        </authorList>
    </citation>
    <scope>IDENTIFICATION</scope>
</reference>
<feature type="transmembrane region" description="Helical" evidence="1">
    <location>
        <begin position="12"/>
        <end position="28"/>
    </location>
</feature>
<evidence type="ECO:0000313" key="2">
    <source>
        <dbReference type="Proteomes" id="UP000095287"/>
    </source>
</evidence>
<sequence>MTSSIYKTVHGILWILILFFDSYVHTVAEARVYGRPYDVITVCHGDRIKHFSWQTAFFLFHSPDMLLFGNVTLLLILAVIAPVATNMTSTFMMSKRIRLRITPKNFVVVRSLEACMATCMLSGGCVGGVYAKHTRNCWPAFGFGEYEEFQYDNPDIMSFLGVEHTEEQKKLYEKQCQTTAQGILKLRVVVDQEKAVGISK</sequence>
<protein>
    <submittedName>
        <fullName evidence="3">G_PROTEIN_RECEP_F1_2 domain-containing protein</fullName>
    </submittedName>
</protein>
<keyword evidence="1" id="KW-0812">Transmembrane</keyword>
<dbReference type="WBParaSite" id="L893_g12764.t1">
    <property type="protein sequence ID" value="L893_g12764.t1"/>
    <property type="gene ID" value="L893_g12764"/>
</dbReference>